<accession>A0A160A175</accession>
<keyword evidence="13" id="KW-0342">GTP-binding</keyword>
<dbReference type="InterPro" id="IPR011051">
    <property type="entry name" value="RmlC_Cupin_sf"/>
</dbReference>
<dbReference type="PANTHER" id="PTHR46390:SF1">
    <property type="entry name" value="MANNOSE-1-PHOSPHATE GUANYLYLTRANSFERASE"/>
    <property type="match status" value="1"/>
</dbReference>
<keyword evidence="9 24" id="KW-0808">Transferase</keyword>
<comment type="function">
    <text evidence="18">Produces a precursor for alginate polymerization. The alginate layer provides a protective barrier against host immune defenses and antibiotics.</text>
</comment>
<evidence type="ECO:0000259" key="23">
    <source>
        <dbReference type="Pfam" id="PF22640"/>
    </source>
</evidence>
<dbReference type="GO" id="GO:0042121">
    <property type="term" value="P:alginic acid biosynthetic process"/>
    <property type="evidence" value="ECO:0007669"/>
    <property type="project" value="UniProtKB-KW"/>
</dbReference>
<dbReference type="GO" id="GO:0009298">
    <property type="term" value="P:GDP-mannose biosynthetic process"/>
    <property type="evidence" value="ECO:0007669"/>
    <property type="project" value="UniProtKB-UniPathway"/>
</dbReference>
<evidence type="ECO:0000256" key="13">
    <source>
        <dbReference type="ARBA" id="ARBA00023134"/>
    </source>
</evidence>
<dbReference type="SUPFAM" id="SSF53448">
    <property type="entry name" value="Nucleotide-diphospho-sugar transferases"/>
    <property type="match status" value="1"/>
</dbReference>
<dbReference type="Gene3D" id="2.60.120.10">
    <property type="entry name" value="Jelly Rolls"/>
    <property type="match status" value="1"/>
</dbReference>
<dbReference type="InterPro" id="IPR005835">
    <property type="entry name" value="NTP_transferase_dom"/>
</dbReference>
<comment type="catalytic activity">
    <reaction evidence="1">
        <text>D-mannose 6-phosphate = D-fructose 6-phosphate</text>
        <dbReference type="Rhea" id="RHEA:12356"/>
        <dbReference type="ChEBI" id="CHEBI:58735"/>
        <dbReference type="ChEBI" id="CHEBI:61527"/>
        <dbReference type="EC" id="5.3.1.8"/>
    </reaction>
</comment>
<dbReference type="AlphaFoldDB" id="A0A160A175"/>
<dbReference type="CDD" id="cd02509">
    <property type="entry name" value="GDP-M1P_Guanylyltransferase"/>
    <property type="match status" value="1"/>
</dbReference>
<dbReference type="SUPFAM" id="SSF51182">
    <property type="entry name" value="RmlC-like cupins"/>
    <property type="match status" value="1"/>
</dbReference>
<evidence type="ECO:0000256" key="10">
    <source>
        <dbReference type="ARBA" id="ARBA00022695"/>
    </source>
</evidence>
<evidence type="ECO:0000256" key="14">
    <source>
        <dbReference type="ARBA" id="ARBA00023235"/>
    </source>
</evidence>
<keyword evidence="12" id="KW-0016">Alginate biosynthesis</keyword>
<evidence type="ECO:0000313" key="24">
    <source>
        <dbReference type="EMBL" id="AMZ73514.1"/>
    </source>
</evidence>
<feature type="domain" description="MannoseP isomerase/GMP-like beta-helix" evidence="23">
    <location>
        <begin position="301"/>
        <end position="355"/>
    </location>
</feature>
<evidence type="ECO:0000256" key="12">
    <source>
        <dbReference type="ARBA" id="ARBA00022841"/>
    </source>
</evidence>
<dbReference type="Gene3D" id="3.90.550.10">
    <property type="entry name" value="Spore Coat Polysaccharide Biosynthesis Protein SpsA, Chain A"/>
    <property type="match status" value="1"/>
</dbReference>
<dbReference type="Pfam" id="PF22640">
    <property type="entry name" value="ManC_GMP_beta-helix"/>
    <property type="match status" value="1"/>
</dbReference>
<evidence type="ECO:0000256" key="8">
    <source>
        <dbReference type="ARBA" id="ARBA00012387"/>
    </source>
</evidence>
<keyword evidence="16" id="KW-0170">Cobalt</keyword>
<dbReference type="EC" id="2.7.7.13" evidence="8"/>
<keyword evidence="14 24" id="KW-0413">Isomerase</keyword>
<dbReference type="InterPro" id="IPR029044">
    <property type="entry name" value="Nucleotide-diphossugar_trans"/>
</dbReference>
<feature type="domain" description="Nucleotidyl transferase" evidence="21">
    <location>
        <begin position="4"/>
        <end position="287"/>
    </location>
</feature>
<evidence type="ECO:0000259" key="22">
    <source>
        <dbReference type="Pfam" id="PF01050"/>
    </source>
</evidence>
<comment type="catalytic activity">
    <reaction evidence="17">
        <text>alpha-D-mannose 1-phosphate + GTP + H(+) = GDP-alpha-D-mannose + diphosphate</text>
        <dbReference type="Rhea" id="RHEA:15229"/>
        <dbReference type="ChEBI" id="CHEBI:15378"/>
        <dbReference type="ChEBI" id="CHEBI:33019"/>
        <dbReference type="ChEBI" id="CHEBI:37565"/>
        <dbReference type="ChEBI" id="CHEBI:57527"/>
        <dbReference type="ChEBI" id="CHEBI:58409"/>
        <dbReference type="EC" id="2.7.7.13"/>
    </reaction>
</comment>
<dbReference type="Pfam" id="PF00483">
    <property type="entry name" value="NTP_transferase"/>
    <property type="match status" value="1"/>
</dbReference>
<comment type="similarity">
    <text evidence="5 20">Belongs to the mannose-6-phosphate isomerase type 2 family.</text>
</comment>
<reference evidence="25" key="1">
    <citation type="submission" date="2016-04" db="EMBL/GenBank/DDBJ databases">
        <authorList>
            <person name="Ray J."/>
            <person name="Price M."/>
            <person name="Deutschbauer A."/>
        </authorList>
    </citation>
    <scope>NUCLEOTIDE SEQUENCE [LARGE SCALE GENOMIC DNA]</scope>
    <source>
        <strain evidence="25">FW300-N2E2</strain>
    </source>
</reference>
<dbReference type="UniPathway" id="UPA00126">
    <property type="reaction ID" value="UER00930"/>
</dbReference>
<evidence type="ECO:0000256" key="5">
    <source>
        <dbReference type="ARBA" id="ARBA00006115"/>
    </source>
</evidence>
<dbReference type="Proteomes" id="UP000076083">
    <property type="component" value="Chromosome"/>
</dbReference>
<comment type="subunit">
    <text evidence="6">Monomer.</text>
</comment>
<evidence type="ECO:0000256" key="18">
    <source>
        <dbReference type="ARBA" id="ARBA00057590"/>
    </source>
</evidence>
<dbReference type="Pfam" id="PF01050">
    <property type="entry name" value="MannoseP_isomer"/>
    <property type="match status" value="1"/>
</dbReference>
<evidence type="ECO:0000256" key="9">
    <source>
        <dbReference type="ARBA" id="ARBA00022679"/>
    </source>
</evidence>
<evidence type="ECO:0000256" key="3">
    <source>
        <dbReference type="ARBA" id="ARBA00004666"/>
    </source>
</evidence>
<comment type="pathway">
    <text evidence="3">Nucleotide-sugar biosynthesis; GDP-alpha-D-mannose biosynthesis; alpha-D-mannose 1-phosphate from D-fructose 6-phosphate: step 1/2.</text>
</comment>
<dbReference type="InterPro" id="IPR054566">
    <property type="entry name" value="ManC/GMP-like_b-helix"/>
</dbReference>
<evidence type="ECO:0000256" key="1">
    <source>
        <dbReference type="ARBA" id="ARBA00000757"/>
    </source>
</evidence>
<comment type="pathway">
    <text evidence="4">Nucleotide-sugar biosynthesis; GDP-alpha-D-mannose biosynthesis; GDP-alpha-D-mannose from alpha-D-mannose 1-phosphate (GTP route): step 1/1.</text>
</comment>
<dbReference type="FunFam" id="3.90.550.10:FF:000046">
    <property type="entry name" value="Mannose-1-phosphate guanylyltransferase (GDP)"/>
    <property type="match status" value="1"/>
</dbReference>
<dbReference type="InterPro" id="IPR049577">
    <property type="entry name" value="GMPP_N"/>
</dbReference>
<dbReference type="InterPro" id="IPR006375">
    <property type="entry name" value="Man1P_GuaTrfase/Man6P_Isoase"/>
</dbReference>
<evidence type="ECO:0000256" key="19">
    <source>
        <dbReference type="ARBA" id="ARBA00067387"/>
    </source>
</evidence>
<dbReference type="FunFam" id="2.60.120.10:FF:000032">
    <property type="entry name" value="Mannose-1-phosphate guanylyltransferase/mannose-6-phosphate isomerase"/>
    <property type="match status" value="1"/>
</dbReference>
<dbReference type="GO" id="GO:0004475">
    <property type="term" value="F:mannose-1-phosphate guanylyltransferase (GTP) activity"/>
    <property type="evidence" value="ECO:0007669"/>
    <property type="project" value="UniProtKB-EC"/>
</dbReference>
<keyword evidence="11" id="KW-0547">Nucleotide-binding</keyword>
<dbReference type="CDD" id="cd02213">
    <property type="entry name" value="cupin_PMI_typeII_C"/>
    <property type="match status" value="1"/>
</dbReference>
<dbReference type="GO" id="GO:0005525">
    <property type="term" value="F:GTP binding"/>
    <property type="evidence" value="ECO:0007669"/>
    <property type="project" value="UniProtKB-KW"/>
</dbReference>
<evidence type="ECO:0000256" key="15">
    <source>
        <dbReference type="ARBA" id="ARBA00023268"/>
    </source>
</evidence>
<dbReference type="EC" id="5.3.1.8" evidence="7"/>
<evidence type="ECO:0000256" key="7">
    <source>
        <dbReference type="ARBA" id="ARBA00011956"/>
    </source>
</evidence>
<dbReference type="InterPro" id="IPR001538">
    <property type="entry name" value="Man6P_isomerase-2_C"/>
</dbReference>
<keyword evidence="15" id="KW-0511">Multifunctional enzyme</keyword>
<sequence length="483" mass="52932">MLIPVILSGGAGTRLWPVSREGHPKPFMLLPDGQSLLGKTYRRAAGLFDGRGDIVTVTNREYYFQSRDHYQSAHLERHRGHFVLEPTGRNTAPAIATAALAVQALHGDDPILVVMPADHLIQDEAAFQTAVAHAVELAKNGHLVTFGVLPSTPETGFGYIERGKPLDTKGAAKVVRFVEKPDLQTATQYLESGRFLWNSGMFCFSVKTLLAELQAHAPELLEQARTCVTASTAVETSGCVQQELSAAHFAEMPDISIDYALMERSANVVVIPAAFDWSDIGSWSAVAGLVPADAQNNRATGEALFIDSQNNFVQSDGRLVAALGVEHLIIIDTADAVLVAHADRAQDVRRVARQLKDKDHEAYRLHRTVSRPWGSYTVLEEGPRFKIKRIVVKPGASLSLQMHHHRNEHWVVVEGMAKVTNNGSGSHLVAKNESTFIPAGHKHRLENPGVIDLVIIEVQSGEYLGEDDIVRFEDHYGRADSCC</sequence>
<dbReference type="GO" id="GO:0004476">
    <property type="term" value="F:mannose-6-phosphate isomerase activity"/>
    <property type="evidence" value="ECO:0007669"/>
    <property type="project" value="UniProtKB-EC"/>
</dbReference>
<evidence type="ECO:0000256" key="16">
    <source>
        <dbReference type="ARBA" id="ARBA00023285"/>
    </source>
</evidence>
<name>A0A160A175_PSEFL</name>
<dbReference type="InterPro" id="IPR014710">
    <property type="entry name" value="RmlC-like_jellyroll"/>
</dbReference>
<evidence type="ECO:0000256" key="20">
    <source>
        <dbReference type="RuleBase" id="RU004190"/>
    </source>
</evidence>
<dbReference type="NCBIfam" id="TIGR01479">
    <property type="entry name" value="GMP_PMI"/>
    <property type="match status" value="1"/>
</dbReference>
<organism evidence="24 25">
    <name type="scientific">Pseudomonas fluorescens</name>
    <dbReference type="NCBI Taxonomy" id="294"/>
    <lineage>
        <taxon>Bacteria</taxon>
        <taxon>Pseudomonadati</taxon>
        <taxon>Pseudomonadota</taxon>
        <taxon>Gammaproteobacteria</taxon>
        <taxon>Pseudomonadales</taxon>
        <taxon>Pseudomonadaceae</taxon>
        <taxon>Pseudomonas</taxon>
    </lineage>
</organism>
<evidence type="ECO:0000256" key="4">
    <source>
        <dbReference type="ARBA" id="ARBA00004823"/>
    </source>
</evidence>
<reference evidence="24 25" key="2">
    <citation type="journal article" date="2018" name="Nature">
        <title>Mutant phenotypes for thousands of bacterial genes of unknown function.</title>
        <authorList>
            <person name="Price M.N."/>
            <person name="Wetmore K.M."/>
            <person name="Waters R.J."/>
            <person name="Callaghan M."/>
            <person name="Ray J."/>
            <person name="Liu H."/>
            <person name="Kuehl J.V."/>
            <person name="Melnyk R.A."/>
            <person name="Lamson J.S."/>
            <person name="Suh Y."/>
            <person name="Carlson H.K."/>
            <person name="Esquivel Z."/>
            <person name="Sadeeshkumar H."/>
            <person name="Chakraborty R."/>
            <person name="Zane G.M."/>
            <person name="Rubin B.E."/>
            <person name="Wall J.D."/>
            <person name="Visel A."/>
            <person name="Bristow J."/>
            <person name="Blow M.J."/>
            <person name="Arkin A.P."/>
            <person name="Deutschbauer A.M."/>
        </authorList>
    </citation>
    <scope>NUCLEOTIDE SEQUENCE [LARGE SCALE GENOMIC DNA]</scope>
    <source>
        <strain evidence="24 25">FW300-N2E2</strain>
    </source>
</reference>
<proteinExistence type="inferred from homology"/>
<evidence type="ECO:0000256" key="17">
    <source>
        <dbReference type="ARBA" id="ARBA00047343"/>
    </source>
</evidence>
<protein>
    <recommendedName>
        <fullName evidence="19">Alginate biosynthesis protein AlgA</fullName>
        <ecNumber evidence="8">2.7.7.13</ecNumber>
        <ecNumber evidence="7">5.3.1.8</ecNumber>
    </recommendedName>
</protein>
<keyword evidence="10 24" id="KW-0548">Nucleotidyltransferase</keyword>
<comment type="cofactor">
    <cofactor evidence="2">
        <name>Co(2+)</name>
        <dbReference type="ChEBI" id="CHEBI:48828"/>
    </cofactor>
</comment>
<dbReference type="RefSeq" id="WP_063323686.1">
    <property type="nucleotide sequence ID" value="NZ_CP015225.1"/>
</dbReference>
<feature type="domain" description="Mannose-6-phosphate isomerase type II C-terminal" evidence="22">
    <location>
        <begin position="359"/>
        <end position="474"/>
    </location>
</feature>
<evidence type="ECO:0000259" key="21">
    <source>
        <dbReference type="Pfam" id="PF00483"/>
    </source>
</evidence>
<evidence type="ECO:0000256" key="11">
    <source>
        <dbReference type="ARBA" id="ARBA00022741"/>
    </source>
</evidence>
<gene>
    <name evidence="24" type="ORF">TK06_21255</name>
</gene>
<dbReference type="EMBL" id="CP015225">
    <property type="protein sequence ID" value="AMZ73514.1"/>
    <property type="molecule type" value="Genomic_DNA"/>
</dbReference>
<evidence type="ECO:0000256" key="2">
    <source>
        <dbReference type="ARBA" id="ARBA00001941"/>
    </source>
</evidence>
<evidence type="ECO:0000256" key="6">
    <source>
        <dbReference type="ARBA" id="ARBA00011245"/>
    </source>
</evidence>
<dbReference type="PANTHER" id="PTHR46390">
    <property type="entry name" value="MANNOSE-1-PHOSPHATE GUANYLYLTRANSFERASE"/>
    <property type="match status" value="1"/>
</dbReference>
<evidence type="ECO:0000313" key="25">
    <source>
        <dbReference type="Proteomes" id="UP000076083"/>
    </source>
</evidence>
<dbReference type="InterPro" id="IPR051161">
    <property type="entry name" value="Mannose-6P_isomerase_type2"/>
</dbReference>